<evidence type="ECO:0000256" key="1">
    <source>
        <dbReference type="ARBA" id="ARBA00008635"/>
    </source>
</evidence>
<sequence length="164" mass="18915">MFITLTLQLLDKELEKIQSALLRISDEALWKKFREGTNSIGNLCLHLSGNEYHNIANSIGGYSYERERSAEFLAEGGYTCRELSEHLASVREKSRVVLATLSESDLQREVNIVYPPEAGIASYTRQIQELLYHMTVHYAYHTGQIIHITRQIQGENTHLLKWRH</sequence>
<accession>A0ABX0JE43</accession>
<dbReference type="InterPro" id="IPR007837">
    <property type="entry name" value="DinB"/>
</dbReference>
<comment type="similarity">
    <text evidence="1">Belongs to the DinB family.</text>
</comment>
<dbReference type="EMBL" id="JAAOIW010000008">
    <property type="protein sequence ID" value="NHN32499.1"/>
    <property type="molecule type" value="Genomic_DNA"/>
</dbReference>
<dbReference type="RefSeq" id="WP_166152783.1">
    <property type="nucleotide sequence ID" value="NZ_JAAOIW010000008.1"/>
</dbReference>
<dbReference type="Gene3D" id="1.20.120.450">
    <property type="entry name" value="dinb family like domain"/>
    <property type="match status" value="1"/>
</dbReference>
<dbReference type="Proteomes" id="UP001165962">
    <property type="component" value="Unassembled WGS sequence"/>
</dbReference>
<organism evidence="3 4">
    <name type="scientific">Paenibacillus agricola</name>
    <dbReference type="NCBI Taxonomy" id="2716264"/>
    <lineage>
        <taxon>Bacteria</taxon>
        <taxon>Bacillati</taxon>
        <taxon>Bacillota</taxon>
        <taxon>Bacilli</taxon>
        <taxon>Bacillales</taxon>
        <taxon>Paenibacillaceae</taxon>
        <taxon>Paenibacillus</taxon>
    </lineage>
</organism>
<dbReference type="InterPro" id="IPR034660">
    <property type="entry name" value="DinB/YfiT-like"/>
</dbReference>
<reference evidence="3" key="1">
    <citation type="submission" date="2020-03" db="EMBL/GenBank/DDBJ databases">
        <title>Draft sequencing of Paenibacilllus sp. S3N08.</title>
        <authorList>
            <person name="Kim D.-U."/>
        </authorList>
    </citation>
    <scope>NUCLEOTIDE SEQUENCE</scope>
    <source>
        <strain evidence="3">S3N08</strain>
    </source>
</reference>
<evidence type="ECO:0000313" key="4">
    <source>
        <dbReference type="Proteomes" id="UP001165962"/>
    </source>
</evidence>
<proteinExistence type="inferred from homology"/>
<comment type="caution">
    <text evidence="3">The sequence shown here is derived from an EMBL/GenBank/DDBJ whole genome shotgun (WGS) entry which is preliminary data.</text>
</comment>
<name>A0ABX0JE43_9BACL</name>
<evidence type="ECO:0000313" key="3">
    <source>
        <dbReference type="EMBL" id="NHN32499.1"/>
    </source>
</evidence>
<dbReference type="SUPFAM" id="SSF109854">
    <property type="entry name" value="DinB/YfiT-like putative metalloenzymes"/>
    <property type="match status" value="1"/>
</dbReference>
<dbReference type="Pfam" id="PF05163">
    <property type="entry name" value="DinB"/>
    <property type="match status" value="1"/>
</dbReference>
<keyword evidence="4" id="KW-1185">Reference proteome</keyword>
<keyword evidence="2" id="KW-0479">Metal-binding</keyword>
<evidence type="ECO:0000256" key="2">
    <source>
        <dbReference type="ARBA" id="ARBA00022723"/>
    </source>
</evidence>
<protein>
    <submittedName>
        <fullName evidence="3">DUF1572 family protein</fullName>
    </submittedName>
</protein>
<gene>
    <name evidence="3" type="ORF">G9U52_21900</name>
</gene>